<evidence type="ECO:0000313" key="10">
    <source>
        <dbReference type="Proteomes" id="UP000193144"/>
    </source>
</evidence>
<evidence type="ECO:0000256" key="1">
    <source>
        <dbReference type="ARBA" id="ARBA00001971"/>
    </source>
</evidence>
<dbReference type="Gene3D" id="1.10.630.10">
    <property type="entry name" value="Cytochrome P450"/>
    <property type="match status" value="1"/>
</dbReference>
<name>A0A1Y1ZYJ4_9PLEO</name>
<comment type="cofactor">
    <cofactor evidence="1 8">
        <name>heme</name>
        <dbReference type="ChEBI" id="CHEBI:30413"/>
    </cofactor>
</comment>
<dbReference type="Pfam" id="PF00067">
    <property type="entry name" value="p450"/>
    <property type="match status" value="1"/>
</dbReference>
<protein>
    <submittedName>
        <fullName evidence="9">Putative cytochrome P450</fullName>
    </submittedName>
</protein>
<evidence type="ECO:0000256" key="8">
    <source>
        <dbReference type="PIRSR" id="PIRSR602401-1"/>
    </source>
</evidence>
<dbReference type="SUPFAM" id="SSF48264">
    <property type="entry name" value="Cytochrome P450"/>
    <property type="match status" value="1"/>
</dbReference>
<comment type="similarity">
    <text evidence="2">Belongs to the cytochrome P450 family.</text>
</comment>
<dbReference type="InterPro" id="IPR050476">
    <property type="entry name" value="Insect_CytP450_Detox"/>
</dbReference>
<proteinExistence type="inferred from homology"/>
<gene>
    <name evidence="9" type="ORF">BCR34DRAFT_598552</name>
</gene>
<keyword evidence="7" id="KW-0503">Monooxygenase</keyword>
<keyword evidence="6 8" id="KW-0408">Iron</keyword>
<keyword evidence="4 8" id="KW-0479">Metal-binding</keyword>
<dbReference type="GO" id="GO:0005506">
    <property type="term" value="F:iron ion binding"/>
    <property type="evidence" value="ECO:0007669"/>
    <property type="project" value="InterPro"/>
</dbReference>
<sequence>MFLYFVFGPLLLLAVHRSYYLITNYIAARKYGLPIIILPASSEEPWWMPLRPLFSWVESLPLGLGSWYLYTDMGWSTVDENRTALRLGENFVLCSPASNAIVTCYPPGLDRVIKGHKNWPQPGAQNRLFAFYGENIASTNGADWQRHRKITTSAFNERSMHQVWEESIKRARSLNFAGESVRTLGRIRSTFDVLAMHVLAIVGFGQEGTLKSIPPGHRQSLMDSLGFILKHILLTVVFHSLKAPDFLLPGVLRQLKLSVAEFKLYMEEIVLTHMRKAAKGRSESRSTSLLEAMVTANEAEKQQGQKLTGASSYLSESELYGNLFVFNLAGFETTASTMTFALSFLATYPEVQGWLIEEVDSYYSSSKDHEYSSIYPKLVRCLALMHETLRLASPAPLLVRTPTTPEEIPIITPTGEKTLTVNPGTLVGIHTYAAHLSPRWGSDSQQFNPKRFVSSISGEESLTVPEGGVFLPWLFGPRVCPGKKFSQVEFVAIIAQILSEYRIEPTMRDGESKDRARERMVGVVGDKFFNISAHLKRPEDGEVRFVRRDTK</sequence>
<evidence type="ECO:0000256" key="6">
    <source>
        <dbReference type="ARBA" id="ARBA00023004"/>
    </source>
</evidence>
<keyword evidence="5" id="KW-0560">Oxidoreductase</keyword>
<reference evidence="9 10" key="1">
    <citation type="submission" date="2016-07" db="EMBL/GenBank/DDBJ databases">
        <title>Pervasive Adenine N6-methylation of Active Genes in Fungi.</title>
        <authorList>
            <consortium name="DOE Joint Genome Institute"/>
            <person name="Mondo S.J."/>
            <person name="Dannebaum R.O."/>
            <person name="Kuo R.C."/>
            <person name="Labutti K."/>
            <person name="Haridas S."/>
            <person name="Kuo A."/>
            <person name="Salamov A."/>
            <person name="Ahrendt S.R."/>
            <person name="Lipzen A."/>
            <person name="Sullivan W."/>
            <person name="Andreopoulos W.B."/>
            <person name="Clum A."/>
            <person name="Lindquist E."/>
            <person name="Daum C."/>
            <person name="Ramamoorthy G.K."/>
            <person name="Gryganskyi A."/>
            <person name="Culley D."/>
            <person name="Magnuson J.K."/>
            <person name="James T.Y."/>
            <person name="O'Malley M.A."/>
            <person name="Stajich J.E."/>
            <person name="Spatafora J.W."/>
            <person name="Visel A."/>
            <person name="Grigoriev I.V."/>
        </authorList>
    </citation>
    <scope>NUCLEOTIDE SEQUENCE [LARGE SCALE GENOMIC DNA]</scope>
    <source>
        <strain evidence="9 10">CBS 115471</strain>
    </source>
</reference>
<evidence type="ECO:0000256" key="3">
    <source>
        <dbReference type="ARBA" id="ARBA00022617"/>
    </source>
</evidence>
<accession>A0A1Y1ZYJ4</accession>
<evidence type="ECO:0000256" key="2">
    <source>
        <dbReference type="ARBA" id="ARBA00010617"/>
    </source>
</evidence>
<evidence type="ECO:0000313" key="9">
    <source>
        <dbReference type="EMBL" id="ORY15312.1"/>
    </source>
</evidence>
<dbReference type="InterPro" id="IPR001128">
    <property type="entry name" value="Cyt_P450"/>
</dbReference>
<dbReference type="PANTHER" id="PTHR24292:SF102">
    <property type="entry name" value="CYTOCHROME P450 FAMILY-RELATED"/>
    <property type="match status" value="1"/>
</dbReference>
<dbReference type="PRINTS" id="PR00463">
    <property type="entry name" value="EP450I"/>
</dbReference>
<dbReference type="STRING" id="1231657.A0A1Y1ZYJ4"/>
<comment type="caution">
    <text evidence="9">The sequence shown here is derived from an EMBL/GenBank/DDBJ whole genome shotgun (WGS) entry which is preliminary data.</text>
</comment>
<evidence type="ECO:0000256" key="7">
    <source>
        <dbReference type="ARBA" id="ARBA00023033"/>
    </source>
</evidence>
<evidence type="ECO:0000256" key="5">
    <source>
        <dbReference type="ARBA" id="ARBA00023002"/>
    </source>
</evidence>
<dbReference type="PRINTS" id="PR00385">
    <property type="entry name" value="P450"/>
</dbReference>
<dbReference type="PANTHER" id="PTHR24292">
    <property type="entry name" value="CYTOCHROME P450"/>
    <property type="match status" value="1"/>
</dbReference>
<keyword evidence="10" id="KW-1185">Reference proteome</keyword>
<dbReference type="GO" id="GO:0020037">
    <property type="term" value="F:heme binding"/>
    <property type="evidence" value="ECO:0007669"/>
    <property type="project" value="InterPro"/>
</dbReference>
<dbReference type="EMBL" id="MCFA01000026">
    <property type="protein sequence ID" value="ORY15312.1"/>
    <property type="molecule type" value="Genomic_DNA"/>
</dbReference>
<dbReference type="GO" id="GO:0004497">
    <property type="term" value="F:monooxygenase activity"/>
    <property type="evidence" value="ECO:0007669"/>
    <property type="project" value="UniProtKB-KW"/>
</dbReference>
<dbReference type="Proteomes" id="UP000193144">
    <property type="component" value="Unassembled WGS sequence"/>
</dbReference>
<organism evidence="9 10">
    <name type="scientific">Clohesyomyces aquaticus</name>
    <dbReference type="NCBI Taxonomy" id="1231657"/>
    <lineage>
        <taxon>Eukaryota</taxon>
        <taxon>Fungi</taxon>
        <taxon>Dikarya</taxon>
        <taxon>Ascomycota</taxon>
        <taxon>Pezizomycotina</taxon>
        <taxon>Dothideomycetes</taxon>
        <taxon>Pleosporomycetidae</taxon>
        <taxon>Pleosporales</taxon>
        <taxon>Lindgomycetaceae</taxon>
        <taxon>Clohesyomyces</taxon>
    </lineage>
</organism>
<dbReference type="GO" id="GO:0016705">
    <property type="term" value="F:oxidoreductase activity, acting on paired donors, with incorporation or reduction of molecular oxygen"/>
    <property type="evidence" value="ECO:0007669"/>
    <property type="project" value="InterPro"/>
</dbReference>
<dbReference type="InterPro" id="IPR036396">
    <property type="entry name" value="Cyt_P450_sf"/>
</dbReference>
<dbReference type="CDD" id="cd11070">
    <property type="entry name" value="CYP56-like"/>
    <property type="match status" value="1"/>
</dbReference>
<dbReference type="AlphaFoldDB" id="A0A1Y1ZYJ4"/>
<keyword evidence="3 8" id="KW-0349">Heme</keyword>
<dbReference type="OrthoDB" id="1470350at2759"/>
<evidence type="ECO:0000256" key="4">
    <source>
        <dbReference type="ARBA" id="ARBA00022723"/>
    </source>
</evidence>
<dbReference type="InterPro" id="IPR002401">
    <property type="entry name" value="Cyt_P450_E_grp-I"/>
</dbReference>
<feature type="binding site" description="axial binding residue" evidence="8">
    <location>
        <position position="480"/>
    </location>
    <ligand>
        <name>heme</name>
        <dbReference type="ChEBI" id="CHEBI:30413"/>
    </ligand>
    <ligandPart>
        <name>Fe</name>
        <dbReference type="ChEBI" id="CHEBI:18248"/>
    </ligandPart>
</feature>